<dbReference type="Proteomes" id="UP000026714">
    <property type="component" value="Unassembled WGS sequence"/>
</dbReference>
<dbReference type="Gene3D" id="1.10.260.40">
    <property type="entry name" value="lambda repressor-like DNA-binding domains"/>
    <property type="match status" value="1"/>
</dbReference>
<evidence type="ECO:0000313" key="2">
    <source>
        <dbReference type="EMBL" id="KDB51996.1"/>
    </source>
</evidence>
<evidence type="ECO:0000313" key="3">
    <source>
        <dbReference type="Proteomes" id="UP000026714"/>
    </source>
</evidence>
<organism evidence="2 3">
    <name type="scientific">Sphaerotilus natans subsp. natans DSM 6575</name>
    <dbReference type="NCBI Taxonomy" id="1286631"/>
    <lineage>
        <taxon>Bacteria</taxon>
        <taxon>Pseudomonadati</taxon>
        <taxon>Pseudomonadota</taxon>
        <taxon>Betaproteobacteria</taxon>
        <taxon>Burkholderiales</taxon>
        <taxon>Sphaerotilaceae</taxon>
        <taxon>Sphaerotilus</taxon>
    </lineage>
</organism>
<name>A0A059KKM4_9BURK</name>
<dbReference type="InterPro" id="IPR001387">
    <property type="entry name" value="Cro/C1-type_HTH"/>
</dbReference>
<dbReference type="STRING" id="34103.SAMN05421778_101300"/>
<dbReference type="RefSeq" id="WP_162177977.1">
    <property type="nucleotide sequence ID" value="NZ_AZRA01000061.1"/>
</dbReference>
<feature type="domain" description="HTH cro/C1-type" evidence="1">
    <location>
        <begin position="31"/>
        <end position="86"/>
    </location>
</feature>
<gene>
    <name evidence="2" type="ORF">X805_23660</name>
</gene>
<sequence length="209" mass="22667">MTDGQRSALKLMYGPGIETAADLRVVLGQRLQLAREINGMDGATVARMIGHANGTQLSLWERGARMPPLLPIVMLSAIYDVPTDYLLCLTAESDRDTRVAARMQVAKSVLSRVDAAVNSIVDAVYVEIQAAQPIREGWEAMLPALVELTEATARFRELNAESFIDMRGGARLVAAIEGIADVVADLPRRAAGDPEMKKAVEAAVLRIRQ</sequence>
<dbReference type="SMART" id="SM00530">
    <property type="entry name" value="HTH_XRE"/>
    <property type="match status" value="1"/>
</dbReference>
<dbReference type="eggNOG" id="COG1476">
    <property type="taxonomic scope" value="Bacteria"/>
</dbReference>
<keyword evidence="3" id="KW-1185">Reference proteome</keyword>
<dbReference type="InterPro" id="IPR010982">
    <property type="entry name" value="Lambda_DNA-bd_dom_sf"/>
</dbReference>
<proteinExistence type="predicted"/>
<dbReference type="CDD" id="cd00093">
    <property type="entry name" value="HTH_XRE"/>
    <property type="match status" value="1"/>
</dbReference>
<comment type="caution">
    <text evidence="2">The sequence shown here is derived from an EMBL/GenBank/DDBJ whole genome shotgun (WGS) entry which is preliminary data.</text>
</comment>
<dbReference type="SUPFAM" id="SSF47413">
    <property type="entry name" value="lambda repressor-like DNA-binding domains"/>
    <property type="match status" value="1"/>
</dbReference>
<dbReference type="GO" id="GO:0003677">
    <property type="term" value="F:DNA binding"/>
    <property type="evidence" value="ECO:0007669"/>
    <property type="project" value="InterPro"/>
</dbReference>
<dbReference type="AlphaFoldDB" id="A0A059KKM4"/>
<protein>
    <recommendedName>
        <fullName evidence="1">HTH cro/C1-type domain-containing protein</fullName>
    </recommendedName>
</protein>
<dbReference type="PROSITE" id="PS50943">
    <property type="entry name" value="HTH_CROC1"/>
    <property type="match status" value="1"/>
</dbReference>
<reference evidence="2 3" key="1">
    <citation type="journal article" date="2014" name="FEMS Microbiol. Ecol.">
        <title>Sphaerotilus natans encrusted with nanoball-shaped Fe(III) oxide minerals formed by nitrate-reducing mixotrophic Fe(II) oxidation.</title>
        <authorList>
            <person name="Park S."/>
            <person name="Kim D.H."/>
            <person name="Lee J.H."/>
            <person name="Hur H.G."/>
        </authorList>
    </citation>
    <scope>NUCLEOTIDE SEQUENCE [LARGE SCALE GENOMIC DNA]</scope>
    <source>
        <strain evidence="2 3">DSM 6575</strain>
    </source>
</reference>
<evidence type="ECO:0000259" key="1">
    <source>
        <dbReference type="PROSITE" id="PS50943"/>
    </source>
</evidence>
<dbReference type="EMBL" id="AZRA01000061">
    <property type="protein sequence ID" value="KDB51996.1"/>
    <property type="molecule type" value="Genomic_DNA"/>
</dbReference>
<accession>A0A059KKM4</accession>